<evidence type="ECO:0000313" key="8">
    <source>
        <dbReference type="Proteomes" id="UP000660745"/>
    </source>
</evidence>
<name>A0A918EAA2_9ACTN</name>
<feature type="transmembrane region" description="Helical" evidence="6">
    <location>
        <begin position="364"/>
        <end position="383"/>
    </location>
</feature>
<keyword evidence="3 6" id="KW-0812">Transmembrane</keyword>
<evidence type="ECO:0000313" key="7">
    <source>
        <dbReference type="EMBL" id="GGP16812.1"/>
    </source>
</evidence>
<dbReference type="InterPro" id="IPR050833">
    <property type="entry name" value="Poly_Biosynth_Transport"/>
</dbReference>
<dbReference type="AlphaFoldDB" id="A0A918EAA2"/>
<evidence type="ECO:0000256" key="6">
    <source>
        <dbReference type="SAM" id="Phobius"/>
    </source>
</evidence>
<dbReference type="Pfam" id="PF01554">
    <property type="entry name" value="MatE"/>
    <property type="match status" value="1"/>
</dbReference>
<evidence type="ECO:0000256" key="5">
    <source>
        <dbReference type="ARBA" id="ARBA00023136"/>
    </source>
</evidence>
<evidence type="ECO:0000256" key="4">
    <source>
        <dbReference type="ARBA" id="ARBA00022989"/>
    </source>
</evidence>
<dbReference type="GO" id="GO:0005886">
    <property type="term" value="C:plasma membrane"/>
    <property type="evidence" value="ECO:0007669"/>
    <property type="project" value="UniProtKB-SubCell"/>
</dbReference>
<sequence>MTGLLRAAIPLLLSMVTGLVGSLVVTAVLGRHATVTLAAFAVVTAVLTPAATAVAGALRGLAPFVAPHRDDPDAVVPILRDARWLSLLVGVAGGLAVLGVPLLAGLAGVPGEVVAEIGALPWLLALYLLVYASGGGATSVLVAIGRSRGVLWSSLAGTAVMIVLAVALVPRLGLTGVGVAWLLSGVASVTVANLSLRRALGRRVGQAWPRAGEIVRLARVSVPLAGTILIKFGGLGVVTFAAGLTSPRDTAAHAVLSTLTGFTMLASLSVAQASVPEVARARTTAEARRANRTAALLAVTATSLAALALLLLGDPVMALFSDDPGVRERVLSLLPLMVAASMADAAQAVQGIGLTALKRSGASLGYFAAGYGLLVSAAVPVAVTWGIDGLWVALVVVNVLLVGLQGVGFHRHSARVGEPGMGAIGA</sequence>
<keyword evidence="5 6" id="KW-0472">Membrane</keyword>
<comment type="subcellular location">
    <subcellularLocation>
        <location evidence="1">Cell membrane</location>
        <topology evidence="1">Multi-pass membrane protein</topology>
    </subcellularLocation>
</comment>
<dbReference type="PANTHER" id="PTHR30250">
    <property type="entry name" value="PST FAMILY PREDICTED COLANIC ACID TRANSPORTER"/>
    <property type="match status" value="1"/>
</dbReference>
<dbReference type="GO" id="GO:0015297">
    <property type="term" value="F:antiporter activity"/>
    <property type="evidence" value="ECO:0007669"/>
    <property type="project" value="InterPro"/>
</dbReference>
<feature type="transmembrane region" description="Helical" evidence="6">
    <location>
        <begin position="250"/>
        <end position="273"/>
    </location>
</feature>
<feature type="transmembrane region" description="Helical" evidence="6">
    <location>
        <begin position="35"/>
        <end position="61"/>
    </location>
</feature>
<feature type="transmembrane region" description="Helical" evidence="6">
    <location>
        <begin position="217"/>
        <end position="244"/>
    </location>
</feature>
<feature type="transmembrane region" description="Helical" evidence="6">
    <location>
        <begin position="389"/>
        <end position="409"/>
    </location>
</feature>
<comment type="caution">
    <text evidence="7">The sequence shown here is derived from an EMBL/GenBank/DDBJ whole genome shotgun (WGS) entry which is preliminary data.</text>
</comment>
<keyword evidence="2" id="KW-1003">Cell membrane</keyword>
<protein>
    <recommendedName>
        <fullName evidence="9">MATE family efflux transporter</fullName>
    </recommendedName>
</protein>
<dbReference type="PANTHER" id="PTHR30250:SF11">
    <property type="entry name" value="O-ANTIGEN TRANSPORTER-RELATED"/>
    <property type="match status" value="1"/>
</dbReference>
<reference evidence="7" key="2">
    <citation type="submission" date="2020-09" db="EMBL/GenBank/DDBJ databases">
        <authorList>
            <person name="Sun Q."/>
            <person name="Zhou Y."/>
        </authorList>
    </citation>
    <scope>NUCLEOTIDE SEQUENCE</scope>
    <source>
        <strain evidence="7">CGMCC 4.7430</strain>
    </source>
</reference>
<proteinExistence type="predicted"/>
<feature type="transmembrane region" description="Helical" evidence="6">
    <location>
        <begin position="333"/>
        <end position="357"/>
    </location>
</feature>
<keyword evidence="4 6" id="KW-1133">Transmembrane helix</keyword>
<dbReference type="Proteomes" id="UP000660745">
    <property type="component" value="Unassembled WGS sequence"/>
</dbReference>
<feature type="transmembrane region" description="Helical" evidence="6">
    <location>
        <begin position="294"/>
        <end position="313"/>
    </location>
</feature>
<dbReference type="EMBL" id="BMNK01000022">
    <property type="protein sequence ID" value="GGP16812.1"/>
    <property type="molecule type" value="Genomic_DNA"/>
</dbReference>
<dbReference type="CDD" id="cd12082">
    <property type="entry name" value="MATE_like"/>
    <property type="match status" value="1"/>
</dbReference>
<feature type="transmembrane region" description="Helical" evidence="6">
    <location>
        <begin position="150"/>
        <end position="169"/>
    </location>
</feature>
<feature type="transmembrane region" description="Helical" evidence="6">
    <location>
        <begin position="82"/>
        <end position="107"/>
    </location>
</feature>
<evidence type="ECO:0000256" key="3">
    <source>
        <dbReference type="ARBA" id="ARBA00022692"/>
    </source>
</evidence>
<evidence type="ECO:0000256" key="1">
    <source>
        <dbReference type="ARBA" id="ARBA00004651"/>
    </source>
</evidence>
<evidence type="ECO:0008006" key="9">
    <source>
        <dbReference type="Google" id="ProtNLM"/>
    </source>
</evidence>
<gene>
    <name evidence="7" type="ORF">GCM10012278_82070</name>
</gene>
<dbReference type="GO" id="GO:0042910">
    <property type="term" value="F:xenobiotic transmembrane transporter activity"/>
    <property type="evidence" value="ECO:0007669"/>
    <property type="project" value="InterPro"/>
</dbReference>
<keyword evidence="8" id="KW-1185">Reference proteome</keyword>
<organism evidence="7 8">
    <name type="scientific">Nonomuraea glycinis</name>
    <dbReference type="NCBI Taxonomy" id="2047744"/>
    <lineage>
        <taxon>Bacteria</taxon>
        <taxon>Bacillati</taxon>
        <taxon>Actinomycetota</taxon>
        <taxon>Actinomycetes</taxon>
        <taxon>Streptosporangiales</taxon>
        <taxon>Streptosporangiaceae</taxon>
        <taxon>Nonomuraea</taxon>
    </lineage>
</organism>
<accession>A0A918EAA2</accession>
<feature type="transmembrane region" description="Helical" evidence="6">
    <location>
        <begin position="119"/>
        <end position="143"/>
    </location>
</feature>
<feature type="transmembrane region" description="Helical" evidence="6">
    <location>
        <begin position="175"/>
        <end position="196"/>
    </location>
</feature>
<reference evidence="7" key="1">
    <citation type="journal article" date="2014" name="Int. J. Syst. Evol. Microbiol.">
        <title>Complete genome sequence of Corynebacterium casei LMG S-19264T (=DSM 44701T), isolated from a smear-ripened cheese.</title>
        <authorList>
            <consortium name="US DOE Joint Genome Institute (JGI-PGF)"/>
            <person name="Walter F."/>
            <person name="Albersmeier A."/>
            <person name="Kalinowski J."/>
            <person name="Ruckert C."/>
        </authorList>
    </citation>
    <scope>NUCLEOTIDE SEQUENCE</scope>
    <source>
        <strain evidence="7">CGMCC 4.7430</strain>
    </source>
</reference>
<evidence type="ECO:0000256" key="2">
    <source>
        <dbReference type="ARBA" id="ARBA00022475"/>
    </source>
</evidence>
<dbReference type="InterPro" id="IPR002528">
    <property type="entry name" value="MATE_fam"/>
</dbReference>
<dbReference type="RefSeq" id="WP_189144179.1">
    <property type="nucleotide sequence ID" value="NZ_BMNK01000022.1"/>
</dbReference>
<feature type="transmembrane region" description="Helical" evidence="6">
    <location>
        <begin position="7"/>
        <end position="29"/>
    </location>
</feature>